<dbReference type="OrthoDB" id="445589at2"/>
<feature type="transmembrane region" description="Helical" evidence="9">
    <location>
        <begin position="209"/>
        <end position="231"/>
    </location>
</feature>
<keyword evidence="6" id="KW-0406">Ion transport</keyword>
<comment type="similarity">
    <text evidence="8">Belongs to the anion channel-forming bestrophin (TC 1.A.46) family.</text>
</comment>
<evidence type="ECO:0000256" key="4">
    <source>
        <dbReference type="ARBA" id="ARBA00022692"/>
    </source>
</evidence>
<keyword evidence="11" id="KW-1185">Reference proteome</keyword>
<feature type="transmembrane region" description="Helical" evidence="9">
    <location>
        <begin position="44"/>
        <end position="62"/>
    </location>
</feature>
<reference evidence="10 11" key="1">
    <citation type="submission" date="2019-07" db="EMBL/GenBank/DDBJ databases">
        <authorList>
            <person name="Huq M.A."/>
        </authorList>
    </citation>
    <scope>NUCLEOTIDE SEQUENCE [LARGE SCALE GENOMIC DNA]</scope>
    <source>
        <strain evidence="10 11">MAH-3</strain>
    </source>
</reference>
<comment type="subcellular location">
    <subcellularLocation>
        <location evidence="1">Cell membrane</location>
        <topology evidence="1">Multi-pass membrane protein</topology>
    </subcellularLocation>
</comment>
<feature type="transmembrane region" description="Helical" evidence="9">
    <location>
        <begin position="12"/>
        <end position="32"/>
    </location>
</feature>
<keyword evidence="2" id="KW-0813">Transport</keyword>
<dbReference type="AlphaFoldDB" id="A0A556MZM2"/>
<evidence type="ECO:0000313" key="11">
    <source>
        <dbReference type="Proteomes" id="UP000316008"/>
    </source>
</evidence>
<proteinExistence type="inferred from homology"/>
<feature type="transmembrane region" description="Helical" evidence="9">
    <location>
        <begin position="243"/>
        <end position="261"/>
    </location>
</feature>
<dbReference type="GO" id="GO:0005254">
    <property type="term" value="F:chloride channel activity"/>
    <property type="evidence" value="ECO:0007669"/>
    <property type="project" value="InterPro"/>
</dbReference>
<name>A0A556MZM2_9FLAO</name>
<evidence type="ECO:0000256" key="1">
    <source>
        <dbReference type="ARBA" id="ARBA00004651"/>
    </source>
</evidence>
<dbReference type="PANTHER" id="PTHR33281">
    <property type="entry name" value="UPF0187 PROTEIN YNEE"/>
    <property type="match status" value="1"/>
</dbReference>
<evidence type="ECO:0008006" key="12">
    <source>
        <dbReference type="Google" id="ProtNLM"/>
    </source>
</evidence>
<evidence type="ECO:0000256" key="7">
    <source>
        <dbReference type="ARBA" id="ARBA00023136"/>
    </source>
</evidence>
<protein>
    <recommendedName>
        <fullName evidence="12">Bestrophin</fullName>
    </recommendedName>
</protein>
<keyword evidence="3" id="KW-1003">Cell membrane</keyword>
<dbReference type="GO" id="GO:0005886">
    <property type="term" value="C:plasma membrane"/>
    <property type="evidence" value="ECO:0007669"/>
    <property type="project" value="UniProtKB-SubCell"/>
</dbReference>
<evidence type="ECO:0000256" key="3">
    <source>
        <dbReference type="ARBA" id="ARBA00022475"/>
    </source>
</evidence>
<evidence type="ECO:0000256" key="2">
    <source>
        <dbReference type="ARBA" id="ARBA00022448"/>
    </source>
</evidence>
<keyword evidence="5 9" id="KW-1133">Transmembrane helix</keyword>
<evidence type="ECO:0000256" key="8">
    <source>
        <dbReference type="ARBA" id="ARBA00034708"/>
    </source>
</evidence>
<comment type="caution">
    <text evidence="10">The sequence shown here is derived from an EMBL/GenBank/DDBJ whole genome shotgun (WGS) entry which is preliminary data.</text>
</comment>
<dbReference type="Proteomes" id="UP000316008">
    <property type="component" value="Unassembled WGS sequence"/>
</dbReference>
<dbReference type="InterPro" id="IPR044669">
    <property type="entry name" value="YneE/VCCN1/2-like"/>
</dbReference>
<dbReference type="EMBL" id="VLPL01000003">
    <property type="protein sequence ID" value="TSJ45377.1"/>
    <property type="molecule type" value="Genomic_DNA"/>
</dbReference>
<gene>
    <name evidence="10" type="ORF">FO442_06390</name>
</gene>
<evidence type="ECO:0000256" key="6">
    <source>
        <dbReference type="ARBA" id="ARBA00023065"/>
    </source>
</evidence>
<accession>A0A556MZM2</accession>
<keyword evidence="4 9" id="KW-0812">Transmembrane</keyword>
<evidence type="ECO:0000256" key="5">
    <source>
        <dbReference type="ARBA" id="ARBA00022989"/>
    </source>
</evidence>
<evidence type="ECO:0000256" key="9">
    <source>
        <dbReference type="SAM" id="Phobius"/>
    </source>
</evidence>
<sequence>MIVTESQGVKHLLKIAVPYLLFSCIYAGIILGIEEFAGDQIYQIPTQIGSVFGLAIAFFLGFRMNSAYDRWWEARKIFGELTNNTRSFVTKIYVYYGNENNVTNSSDGPTGQKASDLISLTIEYVRQLKREMHNQKEPSFEEETVAFFSKYGINLKNKVSNELLVAITQIIEGDFSPKAGLEKNDLMQHMNRFYEIQGKAERIKNTPFLMIYSAFTRIIVTVYILLIPLFIGDIDLGGEKSNLELLAIPIMVIISTVFLTVNKLANLFGEPFSESATSVSIDQICQTIENNCLEIKQKTIGLNS</sequence>
<organism evidence="10 11">
    <name type="scientific">Fluviicola chungangensis</name>
    <dbReference type="NCBI Taxonomy" id="2597671"/>
    <lineage>
        <taxon>Bacteria</taxon>
        <taxon>Pseudomonadati</taxon>
        <taxon>Bacteroidota</taxon>
        <taxon>Flavobacteriia</taxon>
        <taxon>Flavobacteriales</taxon>
        <taxon>Crocinitomicaceae</taxon>
        <taxon>Fluviicola</taxon>
    </lineage>
</organism>
<dbReference type="Pfam" id="PF25539">
    <property type="entry name" value="Bestrophin_2"/>
    <property type="match status" value="1"/>
</dbReference>
<keyword evidence="7 9" id="KW-0472">Membrane</keyword>
<dbReference type="PANTHER" id="PTHR33281:SF19">
    <property type="entry name" value="VOLTAGE-DEPENDENT ANION CHANNEL-FORMING PROTEIN YNEE"/>
    <property type="match status" value="1"/>
</dbReference>
<evidence type="ECO:0000313" key="10">
    <source>
        <dbReference type="EMBL" id="TSJ45377.1"/>
    </source>
</evidence>